<dbReference type="InterPro" id="IPR003961">
    <property type="entry name" value="FN3_dom"/>
</dbReference>
<dbReference type="Gene3D" id="2.60.40.10">
    <property type="entry name" value="Immunoglobulins"/>
    <property type="match status" value="2"/>
</dbReference>
<feature type="domain" description="Fibronectin type-III" evidence="3">
    <location>
        <begin position="1"/>
        <end position="85"/>
    </location>
</feature>
<dbReference type="InterPro" id="IPR013783">
    <property type="entry name" value="Ig-like_fold"/>
</dbReference>
<keyword evidence="6" id="KW-1185">Reference proteome</keyword>
<dbReference type="SMART" id="SM00060">
    <property type="entry name" value="FN3"/>
    <property type="match status" value="4"/>
</dbReference>
<reference evidence="6" key="2">
    <citation type="submission" date="2012-11" db="EMBL/GenBank/DDBJ databases">
        <authorList>
            <person name="Kuo A."/>
            <person name="Curtis B.A."/>
            <person name="Tanifuji G."/>
            <person name="Burki F."/>
            <person name="Gruber A."/>
            <person name="Irimia M."/>
            <person name="Maruyama S."/>
            <person name="Arias M.C."/>
            <person name="Ball S.G."/>
            <person name="Gile G.H."/>
            <person name="Hirakawa Y."/>
            <person name="Hopkins J.F."/>
            <person name="Rensing S.A."/>
            <person name="Schmutz J."/>
            <person name="Symeonidi A."/>
            <person name="Elias M."/>
            <person name="Eveleigh R.J."/>
            <person name="Herman E.K."/>
            <person name="Klute M.J."/>
            <person name="Nakayama T."/>
            <person name="Obornik M."/>
            <person name="Reyes-Prieto A."/>
            <person name="Armbrust E.V."/>
            <person name="Aves S.J."/>
            <person name="Beiko R.G."/>
            <person name="Coutinho P."/>
            <person name="Dacks J.B."/>
            <person name="Durnford D.G."/>
            <person name="Fast N.M."/>
            <person name="Green B.R."/>
            <person name="Grisdale C."/>
            <person name="Hempe F."/>
            <person name="Henrissat B."/>
            <person name="Hoppner M.P."/>
            <person name="Ishida K.-I."/>
            <person name="Kim E."/>
            <person name="Koreny L."/>
            <person name="Kroth P.G."/>
            <person name="Liu Y."/>
            <person name="Malik S.-B."/>
            <person name="Maier U.G."/>
            <person name="McRose D."/>
            <person name="Mock T."/>
            <person name="Neilson J.A."/>
            <person name="Onodera N.T."/>
            <person name="Poole A.M."/>
            <person name="Pritham E.J."/>
            <person name="Richards T.A."/>
            <person name="Rocap G."/>
            <person name="Roy S.W."/>
            <person name="Sarai C."/>
            <person name="Schaack S."/>
            <person name="Shirato S."/>
            <person name="Slamovits C.H."/>
            <person name="Spencer D.F."/>
            <person name="Suzuki S."/>
            <person name="Worden A.Z."/>
            <person name="Zauner S."/>
            <person name="Barry K."/>
            <person name="Bell C."/>
            <person name="Bharti A.K."/>
            <person name="Crow J.A."/>
            <person name="Grimwood J."/>
            <person name="Kramer R."/>
            <person name="Lindquist E."/>
            <person name="Lucas S."/>
            <person name="Salamov A."/>
            <person name="McFadden G.I."/>
            <person name="Lane C.E."/>
            <person name="Keeling P.J."/>
            <person name="Gray M.W."/>
            <person name="Grigoriev I.V."/>
            <person name="Archibald J.M."/>
        </authorList>
    </citation>
    <scope>NUCLEOTIDE SEQUENCE</scope>
    <source>
        <strain evidence="6">CCMP2712</strain>
    </source>
</reference>
<dbReference type="PROSITE" id="PS50853">
    <property type="entry name" value="FN3"/>
    <property type="match status" value="2"/>
</dbReference>
<reference evidence="5" key="3">
    <citation type="submission" date="2016-03" db="UniProtKB">
        <authorList>
            <consortium name="EnsemblProtists"/>
        </authorList>
    </citation>
    <scope>IDENTIFICATION</scope>
</reference>
<dbReference type="InterPro" id="IPR036116">
    <property type="entry name" value="FN3_sf"/>
</dbReference>
<dbReference type="PANTHER" id="PTHR13817:SF73">
    <property type="entry name" value="FIBRONECTIN TYPE-III DOMAIN-CONTAINING PROTEIN"/>
    <property type="match status" value="1"/>
</dbReference>
<dbReference type="PaxDb" id="55529-EKX40007"/>
<dbReference type="Proteomes" id="UP000011087">
    <property type="component" value="Unassembled WGS sequence"/>
</dbReference>
<keyword evidence="1" id="KW-0677">Repeat</keyword>
<protein>
    <recommendedName>
        <fullName evidence="3">Fibronectin type-III domain-containing protein</fullName>
    </recommendedName>
</protein>
<dbReference type="Pfam" id="PF00041">
    <property type="entry name" value="fn3"/>
    <property type="match status" value="1"/>
</dbReference>
<accession>L1IV74</accession>
<reference evidence="4 6" key="1">
    <citation type="journal article" date="2012" name="Nature">
        <title>Algal genomes reveal evolutionary mosaicism and the fate of nucleomorphs.</title>
        <authorList>
            <consortium name="DOE Joint Genome Institute"/>
            <person name="Curtis B.A."/>
            <person name="Tanifuji G."/>
            <person name="Burki F."/>
            <person name="Gruber A."/>
            <person name="Irimia M."/>
            <person name="Maruyama S."/>
            <person name="Arias M.C."/>
            <person name="Ball S.G."/>
            <person name="Gile G.H."/>
            <person name="Hirakawa Y."/>
            <person name="Hopkins J.F."/>
            <person name="Kuo A."/>
            <person name="Rensing S.A."/>
            <person name="Schmutz J."/>
            <person name="Symeonidi A."/>
            <person name="Elias M."/>
            <person name="Eveleigh R.J."/>
            <person name="Herman E.K."/>
            <person name="Klute M.J."/>
            <person name="Nakayama T."/>
            <person name="Obornik M."/>
            <person name="Reyes-Prieto A."/>
            <person name="Armbrust E.V."/>
            <person name="Aves S.J."/>
            <person name="Beiko R.G."/>
            <person name="Coutinho P."/>
            <person name="Dacks J.B."/>
            <person name="Durnford D.G."/>
            <person name="Fast N.M."/>
            <person name="Green B.R."/>
            <person name="Grisdale C.J."/>
            <person name="Hempel F."/>
            <person name="Henrissat B."/>
            <person name="Hoppner M.P."/>
            <person name="Ishida K."/>
            <person name="Kim E."/>
            <person name="Koreny L."/>
            <person name="Kroth P.G."/>
            <person name="Liu Y."/>
            <person name="Malik S.B."/>
            <person name="Maier U.G."/>
            <person name="McRose D."/>
            <person name="Mock T."/>
            <person name="Neilson J.A."/>
            <person name="Onodera N.T."/>
            <person name="Poole A.M."/>
            <person name="Pritham E.J."/>
            <person name="Richards T.A."/>
            <person name="Rocap G."/>
            <person name="Roy S.W."/>
            <person name="Sarai C."/>
            <person name="Schaack S."/>
            <person name="Shirato S."/>
            <person name="Slamovits C.H."/>
            <person name="Spencer D.F."/>
            <person name="Suzuki S."/>
            <person name="Worden A.Z."/>
            <person name="Zauner S."/>
            <person name="Barry K."/>
            <person name="Bell C."/>
            <person name="Bharti A.K."/>
            <person name="Crow J.A."/>
            <person name="Grimwood J."/>
            <person name="Kramer R."/>
            <person name="Lindquist E."/>
            <person name="Lucas S."/>
            <person name="Salamov A."/>
            <person name="McFadden G.I."/>
            <person name="Lane C.E."/>
            <person name="Keeling P.J."/>
            <person name="Gray M.W."/>
            <person name="Grigoriev I.V."/>
            <person name="Archibald J.M."/>
        </authorList>
    </citation>
    <scope>NUCLEOTIDE SEQUENCE</scope>
    <source>
        <strain evidence="4 6">CCMP2712</strain>
    </source>
</reference>
<feature type="region of interest" description="Disordered" evidence="2">
    <location>
        <begin position="386"/>
        <end position="405"/>
    </location>
</feature>
<gene>
    <name evidence="4" type="ORF">GUITHDRAFT_114000</name>
</gene>
<dbReference type="PANTHER" id="PTHR13817">
    <property type="entry name" value="TITIN"/>
    <property type="match status" value="1"/>
</dbReference>
<evidence type="ECO:0000256" key="2">
    <source>
        <dbReference type="SAM" id="MobiDB-lite"/>
    </source>
</evidence>
<dbReference type="OrthoDB" id="9936265at2759"/>
<feature type="domain" description="Fibronectin type-III" evidence="3">
    <location>
        <begin position="199"/>
        <end position="293"/>
    </location>
</feature>
<evidence type="ECO:0000313" key="6">
    <source>
        <dbReference type="Proteomes" id="UP000011087"/>
    </source>
</evidence>
<sequence length="565" mass="61731">MVVYVTDSSAYIAWDAAAERFKASYREQGQTTWTSVGPGAEFMSNFLLLSSLSLHHTYQVQISAKTGSSWNDLTTLNSVTPVNPPLAPTLLHETSYTETSVTIAWFLPSESDAASTFKASIRSCYKKQALDLCGAYQDYKDPVTSQVVEVSTRTISFTGLKEGFFYDVYILARNLNKFGYVQGQIEPLRIRPRPALWTSTRDLVIIGVEETTVYLAWKALEQASSYCVQYRSYSSQPLPWSSSCLITSTTTAKVTQLDTGKKYQFRVSVANEYVNAQGALEFSGSDKASSLGDQQTSNVVTGSPQPFLTQSPTGLRVVAVRDSQVYLEWDPVPGASYYKLQLQRAAEAYEPEDPWSFWGVGEDMKILYNFRITAYNEHIATSTYKGFTGPSTPGPSSDPSGCPAGSSLLEEELVHRSSNPAVSSTATELPCNGACLGAVVFLLDDITSPAPMIVSFNASDQTVEVDRDVSAGGAQQLHVLICRFASSFSSSKLLLGWRYVEDASRYETWTTVSVLGANGSSEGGCAGLPTPLNLQEAKASFTAPRSMQLGNSFLCYEVRGINRTR</sequence>
<dbReference type="EMBL" id="JH993035">
    <property type="protein sequence ID" value="EKX40007.1"/>
    <property type="molecule type" value="Genomic_DNA"/>
</dbReference>
<dbReference type="RefSeq" id="XP_005826987.1">
    <property type="nucleotide sequence ID" value="XM_005826930.1"/>
</dbReference>
<dbReference type="EnsemblProtists" id="EKX40007">
    <property type="protein sequence ID" value="EKX40007"/>
    <property type="gene ID" value="GUITHDRAFT_114000"/>
</dbReference>
<evidence type="ECO:0000313" key="5">
    <source>
        <dbReference type="EnsemblProtists" id="EKX40007"/>
    </source>
</evidence>
<organism evidence="4">
    <name type="scientific">Guillardia theta (strain CCMP2712)</name>
    <name type="common">Cryptophyte</name>
    <dbReference type="NCBI Taxonomy" id="905079"/>
    <lineage>
        <taxon>Eukaryota</taxon>
        <taxon>Cryptophyceae</taxon>
        <taxon>Pyrenomonadales</taxon>
        <taxon>Geminigeraceae</taxon>
        <taxon>Guillardia</taxon>
    </lineage>
</organism>
<evidence type="ECO:0000259" key="3">
    <source>
        <dbReference type="PROSITE" id="PS50853"/>
    </source>
</evidence>
<name>L1IV74_GUITC</name>
<dbReference type="HOGENOM" id="CLU_482735_0_0_1"/>
<dbReference type="CDD" id="cd00063">
    <property type="entry name" value="FN3"/>
    <property type="match status" value="1"/>
</dbReference>
<dbReference type="AlphaFoldDB" id="L1IV74"/>
<dbReference type="InterPro" id="IPR050964">
    <property type="entry name" value="Striated_Muscle_Regulatory"/>
</dbReference>
<proteinExistence type="predicted"/>
<dbReference type="KEGG" id="gtt:GUITHDRAFT_114000"/>
<evidence type="ECO:0000313" key="4">
    <source>
        <dbReference type="EMBL" id="EKX40007.1"/>
    </source>
</evidence>
<evidence type="ECO:0000256" key="1">
    <source>
        <dbReference type="ARBA" id="ARBA00022737"/>
    </source>
</evidence>
<dbReference type="SUPFAM" id="SSF49265">
    <property type="entry name" value="Fibronectin type III"/>
    <property type="match status" value="3"/>
</dbReference>
<dbReference type="GeneID" id="17296772"/>